<evidence type="ECO:0000256" key="4">
    <source>
        <dbReference type="ARBA" id="ARBA00022449"/>
    </source>
</evidence>
<dbReference type="PANTHER" id="PTHR43562">
    <property type="entry name" value="NAPA-TYPE SODIUM/HYDROGEN ANTIPORTER"/>
    <property type="match status" value="1"/>
</dbReference>
<dbReference type="EMBL" id="JACRUO010000001">
    <property type="protein sequence ID" value="MBD3688811.1"/>
    <property type="molecule type" value="Genomic_DNA"/>
</dbReference>
<dbReference type="GO" id="GO:0015297">
    <property type="term" value="F:antiporter activity"/>
    <property type="evidence" value="ECO:0007669"/>
    <property type="project" value="UniProtKB-KW"/>
</dbReference>
<evidence type="ECO:0000256" key="1">
    <source>
        <dbReference type="ARBA" id="ARBA00004141"/>
    </source>
</evidence>
<feature type="transmembrane region" description="Helical" evidence="9">
    <location>
        <begin position="269"/>
        <end position="287"/>
    </location>
</feature>
<feature type="transmembrane region" description="Helical" evidence="9">
    <location>
        <begin position="147"/>
        <end position="168"/>
    </location>
</feature>
<organism evidence="11 12">
    <name type="scientific">Nanchangia anserum</name>
    <dbReference type="NCBI Taxonomy" id="2692125"/>
    <lineage>
        <taxon>Bacteria</taxon>
        <taxon>Bacillati</taxon>
        <taxon>Actinomycetota</taxon>
        <taxon>Actinomycetes</taxon>
        <taxon>Actinomycetales</taxon>
        <taxon>Actinomycetaceae</taxon>
        <taxon>Nanchangia</taxon>
    </lineage>
</organism>
<protein>
    <submittedName>
        <fullName evidence="11">Cation:proton antiporter</fullName>
    </submittedName>
</protein>
<name>A0A8I0GB75_9ACTO</name>
<feature type="transmembrane region" description="Helical" evidence="9">
    <location>
        <begin position="239"/>
        <end position="257"/>
    </location>
</feature>
<evidence type="ECO:0000313" key="11">
    <source>
        <dbReference type="EMBL" id="MBD3688811.1"/>
    </source>
</evidence>
<dbReference type="Proteomes" id="UP000627538">
    <property type="component" value="Unassembled WGS sequence"/>
</dbReference>
<dbReference type="RefSeq" id="WP_191070909.1">
    <property type="nucleotide sequence ID" value="NZ_CP060506.1"/>
</dbReference>
<dbReference type="Gene3D" id="1.20.1530.20">
    <property type="match status" value="1"/>
</dbReference>
<feature type="transmembrane region" description="Helical" evidence="9">
    <location>
        <begin position="87"/>
        <end position="105"/>
    </location>
</feature>
<evidence type="ECO:0000256" key="8">
    <source>
        <dbReference type="ARBA" id="ARBA00023136"/>
    </source>
</evidence>
<feature type="transmembrane region" description="Helical" evidence="9">
    <location>
        <begin position="174"/>
        <end position="193"/>
    </location>
</feature>
<keyword evidence="6 9" id="KW-1133">Transmembrane helix</keyword>
<comment type="subcellular location">
    <subcellularLocation>
        <location evidence="1">Membrane</location>
        <topology evidence="1">Multi-pass membrane protein</topology>
    </subcellularLocation>
</comment>
<feature type="transmembrane region" description="Helical" evidence="9">
    <location>
        <begin position="299"/>
        <end position="323"/>
    </location>
</feature>
<gene>
    <name evidence="11" type="ORF">H8R10_00935</name>
</gene>
<evidence type="ECO:0000256" key="3">
    <source>
        <dbReference type="ARBA" id="ARBA00022448"/>
    </source>
</evidence>
<evidence type="ECO:0000256" key="5">
    <source>
        <dbReference type="ARBA" id="ARBA00022692"/>
    </source>
</evidence>
<feature type="transmembrane region" description="Helical" evidence="9">
    <location>
        <begin position="117"/>
        <end position="135"/>
    </location>
</feature>
<feature type="transmembrane region" description="Helical" evidence="9">
    <location>
        <begin position="335"/>
        <end position="356"/>
    </location>
</feature>
<sequence length="399" mass="42126">MSALSALFVILVGCVLAASIAHFVPHRLLPEVIVLLGYGIAVGPHGLGWVHPGAELGLIGEIGMAFLFLMAGYEVDQRDLVSRLGRNATYTWIVSLMLAAGVIWWRGRIDVISVEGGATIIAMTATALGTLLPILRDRGILGSPQGRFIMTQGAVGEVGPILLIALVLSARSTVISVIGVIGFAVATFVIMIVRKRVVEAGERIVRMIHLEAETTAQLSVRLAAVLLVGLVALADGLGIDLVLGAFAAGFIVRQTIPNGREEFDGKLDGLAYGFFIPIFFVISGTAIDPAVVVNDFAGWLWFLACLIAVRGLPIFVASFFPLTDDLHTRLGFRERISAACYATTNLPIIVAVTQLAVSQEAMSVTTASTLVCAGAASVLVMPLAAFLVGARSPASRDLR</sequence>
<dbReference type="InterPro" id="IPR038770">
    <property type="entry name" value="Na+/solute_symporter_sf"/>
</dbReference>
<evidence type="ECO:0000313" key="12">
    <source>
        <dbReference type="Proteomes" id="UP000627538"/>
    </source>
</evidence>
<feature type="transmembrane region" description="Helical" evidence="9">
    <location>
        <begin position="368"/>
        <end position="390"/>
    </location>
</feature>
<keyword evidence="7" id="KW-0406">Ion transport</keyword>
<dbReference type="Pfam" id="PF00999">
    <property type="entry name" value="Na_H_Exchanger"/>
    <property type="match status" value="1"/>
</dbReference>
<keyword evidence="12" id="KW-1185">Reference proteome</keyword>
<dbReference type="GO" id="GO:0016020">
    <property type="term" value="C:membrane"/>
    <property type="evidence" value="ECO:0007669"/>
    <property type="project" value="UniProtKB-SubCell"/>
</dbReference>
<dbReference type="GO" id="GO:1902600">
    <property type="term" value="P:proton transmembrane transport"/>
    <property type="evidence" value="ECO:0007669"/>
    <property type="project" value="InterPro"/>
</dbReference>
<comment type="similarity">
    <text evidence="2">Belongs to the monovalent cation:proton antiporter 2 (CPA2) transporter (TC 2.A.37) family.</text>
</comment>
<evidence type="ECO:0000256" key="7">
    <source>
        <dbReference type="ARBA" id="ARBA00023065"/>
    </source>
</evidence>
<dbReference type="InterPro" id="IPR006153">
    <property type="entry name" value="Cation/H_exchanger_TM"/>
</dbReference>
<keyword evidence="8 9" id="KW-0472">Membrane</keyword>
<feature type="transmembrane region" description="Helical" evidence="9">
    <location>
        <begin position="56"/>
        <end position="75"/>
    </location>
</feature>
<feature type="domain" description="Cation/H+ exchanger transmembrane" evidence="10">
    <location>
        <begin position="20"/>
        <end position="383"/>
    </location>
</feature>
<comment type="caution">
    <text evidence="11">The sequence shown here is derived from an EMBL/GenBank/DDBJ whole genome shotgun (WGS) entry which is preliminary data.</text>
</comment>
<keyword evidence="5 9" id="KW-0812">Transmembrane</keyword>
<evidence type="ECO:0000256" key="2">
    <source>
        <dbReference type="ARBA" id="ARBA00005551"/>
    </source>
</evidence>
<keyword evidence="3" id="KW-0813">Transport</keyword>
<keyword evidence="4" id="KW-0050">Antiport</keyword>
<evidence type="ECO:0000259" key="10">
    <source>
        <dbReference type="Pfam" id="PF00999"/>
    </source>
</evidence>
<dbReference type="PANTHER" id="PTHR43562:SF1">
    <property type="entry name" value="NA(+)_H(+) ANTIPORTER YJBQ-RELATED"/>
    <property type="match status" value="1"/>
</dbReference>
<reference evidence="11 12" key="1">
    <citation type="submission" date="2020-08" db="EMBL/GenBank/DDBJ databases">
        <title>Winkia gen. nov., sp. nov., isolated from faeces of the Anser albifrons in China.</title>
        <authorList>
            <person name="Liu Q."/>
        </authorList>
    </citation>
    <scope>NUCLEOTIDE SEQUENCE [LARGE SCALE GENOMIC DNA]</scope>
    <source>
        <strain evidence="11 12">C62</strain>
    </source>
</reference>
<accession>A0A8I0GB75</accession>
<evidence type="ECO:0000256" key="9">
    <source>
        <dbReference type="SAM" id="Phobius"/>
    </source>
</evidence>
<evidence type="ECO:0000256" key="6">
    <source>
        <dbReference type="ARBA" id="ARBA00022989"/>
    </source>
</evidence>
<proteinExistence type="inferred from homology"/>
<dbReference type="AlphaFoldDB" id="A0A8I0GB75"/>